<dbReference type="InterPro" id="IPR011050">
    <property type="entry name" value="Pectin_lyase_fold/virulence"/>
</dbReference>
<protein>
    <recommendedName>
        <fullName evidence="2">Right handed beta helix domain-containing protein</fullName>
    </recommendedName>
</protein>
<dbReference type="AlphaFoldDB" id="A0A511R4G6"/>
<dbReference type="Gene3D" id="2.160.20.10">
    <property type="entry name" value="Single-stranded right-handed beta-helix, Pectin lyase-like"/>
    <property type="match status" value="2"/>
</dbReference>
<accession>A0A511R4G6</accession>
<dbReference type="Pfam" id="PF13229">
    <property type="entry name" value="Beta_helix"/>
    <property type="match status" value="2"/>
</dbReference>
<sequence>MKPLVLAVLVTGLGWGLAQTPTPISSVGELVKAAASGGAYRLAANTYSLSEPLVVSQNLTLIGEGHDRSILSLRASPVGMLVKGDISVRLEGLGFQQAGFRGGDLLNIQDARFEIINCRFRGALAARSTDPSRPFGYGNGLYLYGKAQGRAEGSEWTANQLAGIQLADGAVLELSNSRLLKNDTGVYTADNAQAVLRNILLQDTRRPALQMAGRSKVQLFDSVIERNGRFNDKEQFDAIRVVDQSEFRLENSQIRDNPRFALSIDNQARVEALRNTLERNGGAYPNDTYIGAILLEDSSRILLQGNTLKDHPAGVLEALGDSKADLVDNLIERTLSWSSIYAADRAELTLSNNHILRSAGYIYLKGQSKATLTGNQMEGGLSHGLVLDEAAQATLRGNTIRAYRETGVMLSKNARATLVENQIGQNFNGVLLEGSAEAIVQNNRFVGNQRNGVGFLGRSGGSAQRNTVSGSEIGILIGEQAKPVLEGNVFSGNIKDTDTVK</sequence>
<dbReference type="SUPFAM" id="SSF51126">
    <property type="entry name" value="Pectin lyase-like"/>
    <property type="match status" value="2"/>
</dbReference>
<evidence type="ECO:0000313" key="3">
    <source>
        <dbReference type="EMBL" id="GEM84455.1"/>
    </source>
</evidence>
<comment type="caution">
    <text evidence="3">The sequence shown here is derived from an EMBL/GenBank/DDBJ whole genome shotgun (WGS) entry which is preliminary data.</text>
</comment>
<dbReference type="InterPro" id="IPR039448">
    <property type="entry name" value="Beta_helix"/>
</dbReference>
<gene>
    <name evidence="3" type="ORF">MHY01S_26210</name>
</gene>
<feature type="domain" description="Right handed beta helix" evidence="2">
    <location>
        <begin position="111"/>
        <end position="228"/>
    </location>
</feature>
<evidence type="ECO:0000256" key="1">
    <source>
        <dbReference type="ARBA" id="ARBA00022737"/>
    </source>
</evidence>
<dbReference type="SMART" id="SM00710">
    <property type="entry name" value="PbH1"/>
    <property type="match status" value="9"/>
</dbReference>
<dbReference type="OrthoDB" id="9767990at2"/>
<organism evidence="3 4">
    <name type="scientific">Meiothermus hypogaeus NBRC 106114</name>
    <dbReference type="NCBI Taxonomy" id="1227553"/>
    <lineage>
        <taxon>Bacteria</taxon>
        <taxon>Thermotogati</taxon>
        <taxon>Deinococcota</taxon>
        <taxon>Deinococci</taxon>
        <taxon>Thermales</taxon>
        <taxon>Thermaceae</taxon>
        <taxon>Meiothermus</taxon>
    </lineage>
</organism>
<dbReference type="InterPro" id="IPR051550">
    <property type="entry name" value="SCF-Subunits/Alg-Epimerases"/>
</dbReference>
<feature type="domain" description="Right handed beta helix" evidence="2">
    <location>
        <begin position="292"/>
        <end position="445"/>
    </location>
</feature>
<dbReference type="InterPro" id="IPR006626">
    <property type="entry name" value="PbH1"/>
</dbReference>
<proteinExistence type="predicted"/>
<name>A0A511R4G6_9DEIN</name>
<dbReference type="PANTHER" id="PTHR22990:SF15">
    <property type="entry name" value="F-BOX ONLY PROTEIN 10"/>
    <property type="match status" value="1"/>
</dbReference>
<evidence type="ECO:0000259" key="2">
    <source>
        <dbReference type="Pfam" id="PF13229"/>
    </source>
</evidence>
<dbReference type="RefSeq" id="WP_119340700.1">
    <property type="nucleotide sequence ID" value="NZ_BJXL01000102.1"/>
</dbReference>
<dbReference type="Proteomes" id="UP000321197">
    <property type="component" value="Unassembled WGS sequence"/>
</dbReference>
<dbReference type="PANTHER" id="PTHR22990">
    <property type="entry name" value="F-BOX ONLY PROTEIN"/>
    <property type="match status" value="1"/>
</dbReference>
<dbReference type="InterPro" id="IPR012334">
    <property type="entry name" value="Pectin_lyas_fold"/>
</dbReference>
<evidence type="ECO:0000313" key="4">
    <source>
        <dbReference type="Proteomes" id="UP000321197"/>
    </source>
</evidence>
<keyword evidence="1" id="KW-0677">Repeat</keyword>
<dbReference type="EMBL" id="BJXL01000102">
    <property type="protein sequence ID" value="GEM84455.1"/>
    <property type="molecule type" value="Genomic_DNA"/>
</dbReference>
<reference evidence="3 4" key="1">
    <citation type="submission" date="2019-07" db="EMBL/GenBank/DDBJ databases">
        <title>Whole genome shotgun sequence of Meiothermus hypogaeus NBRC 106114.</title>
        <authorList>
            <person name="Hosoyama A."/>
            <person name="Uohara A."/>
            <person name="Ohji S."/>
            <person name="Ichikawa N."/>
        </authorList>
    </citation>
    <scope>NUCLEOTIDE SEQUENCE [LARGE SCALE GENOMIC DNA]</scope>
    <source>
        <strain evidence="3 4">NBRC 106114</strain>
    </source>
</reference>